<gene>
    <name evidence="2" type="ORF">F7725_006083</name>
</gene>
<proteinExistence type="predicted"/>
<organism evidence="2 3">
    <name type="scientific">Dissostichus mawsoni</name>
    <name type="common">Antarctic cod</name>
    <dbReference type="NCBI Taxonomy" id="36200"/>
    <lineage>
        <taxon>Eukaryota</taxon>
        <taxon>Metazoa</taxon>
        <taxon>Chordata</taxon>
        <taxon>Craniata</taxon>
        <taxon>Vertebrata</taxon>
        <taxon>Euteleostomi</taxon>
        <taxon>Actinopterygii</taxon>
        <taxon>Neopterygii</taxon>
        <taxon>Teleostei</taxon>
        <taxon>Neoteleostei</taxon>
        <taxon>Acanthomorphata</taxon>
        <taxon>Eupercaria</taxon>
        <taxon>Perciformes</taxon>
        <taxon>Notothenioidei</taxon>
        <taxon>Nototheniidae</taxon>
        <taxon>Dissostichus</taxon>
    </lineage>
</organism>
<evidence type="ECO:0000256" key="1">
    <source>
        <dbReference type="SAM" id="MobiDB-lite"/>
    </source>
</evidence>
<reference evidence="2 3" key="1">
    <citation type="submission" date="2020-03" db="EMBL/GenBank/DDBJ databases">
        <title>Dissostichus mawsoni Genome sequencing and assembly.</title>
        <authorList>
            <person name="Park H."/>
        </authorList>
    </citation>
    <scope>NUCLEOTIDE SEQUENCE [LARGE SCALE GENOMIC DNA]</scope>
    <source>
        <strain evidence="2">DM0001</strain>
        <tissue evidence="2">Muscle</tissue>
    </source>
</reference>
<feature type="compositionally biased region" description="Low complexity" evidence="1">
    <location>
        <begin position="172"/>
        <end position="191"/>
    </location>
</feature>
<evidence type="ECO:0000313" key="2">
    <source>
        <dbReference type="EMBL" id="KAF3852728.1"/>
    </source>
</evidence>
<keyword evidence="3" id="KW-1185">Reference proteome</keyword>
<dbReference type="AlphaFoldDB" id="A0A7J5YX82"/>
<accession>A0A7J5YX82</accession>
<protein>
    <submittedName>
        <fullName evidence="2">Uncharacterized protein</fullName>
    </submittedName>
</protein>
<comment type="caution">
    <text evidence="2">The sequence shown here is derived from an EMBL/GenBank/DDBJ whole genome shotgun (WGS) entry which is preliminary data.</text>
</comment>
<dbReference type="Proteomes" id="UP000518266">
    <property type="component" value="Unassembled WGS sequence"/>
</dbReference>
<evidence type="ECO:0000313" key="3">
    <source>
        <dbReference type="Proteomes" id="UP000518266"/>
    </source>
</evidence>
<dbReference type="EMBL" id="JAAKFY010000009">
    <property type="protein sequence ID" value="KAF3852728.1"/>
    <property type="molecule type" value="Genomic_DNA"/>
</dbReference>
<name>A0A7J5YX82_DISMA</name>
<sequence length="197" mass="21856">MASVMLSVRAFWASQLRTWCSQLSPSSHLLRLELLSVYRELDPPTHITLWSCRETQETGPQTGCSLHRQNQHGDGLNAGRLQRSGGGNGHQVGGVVVLTVGKLQLLTHRQLQDNRGRRVWQIFQMISLSPQIIQAQPLSSTFTEIWSISKKNRHIQKECVLTSRIESLSSGRTAGWSRSSSRSSCPAAGRSSVRRGG</sequence>
<feature type="region of interest" description="Disordered" evidence="1">
    <location>
        <begin position="172"/>
        <end position="197"/>
    </location>
</feature>